<evidence type="ECO:0000259" key="10">
    <source>
        <dbReference type="Pfam" id="PF16916"/>
    </source>
</evidence>
<feature type="transmembrane region" description="Helical" evidence="8">
    <location>
        <begin position="113"/>
        <end position="134"/>
    </location>
</feature>
<accession>A0A5N7CIZ1</accession>
<dbReference type="AlphaFoldDB" id="A0A5N7CIZ1"/>
<gene>
    <name evidence="11" type="ORF">BDV23DRAFT_147863</name>
</gene>
<keyword evidence="5" id="KW-0862">Zinc</keyword>
<dbReference type="PANTHER" id="PTHR45820">
    <property type="entry name" value="FI23527P1"/>
    <property type="match status" value="1"/>
</dbReference>
<sequence length="403" mass="44103">MVFHLTRERRLTLVISISASFFIAEISVGFYTRSLALVADAFHYLNDLVGFIVALVALKISQRSKHPKELSFGWQRAQLLGAFFNGVFLLSLGISIFLQSIDRFISLEKLENPKLVLIVGCVGLGLNLVSGVFLHEHDHGEGPSSVDDGSDLSSQESVLEHRGSLSRVVRPHVEHRHLVKPQANKKGHDLGMMGVLIHVLGDAINNIGVIIAALVIWKADYEGKYYADPAVSMGIAFVILLSSLPLVRKSGTILLQSVPLGLDPEDVQHDLEAIPGVESVHELHIWRLNQEKAIASAHLVVSDELISDFTDKVKIINECFHAYGIHSTTLQPEHVRLLPREARKSTDGIEFAQQVAAGSNQGVIQRHVLSEEVGPASPNTAACRVNCGSNCDGYACCVREKTL</sequence>
<dbReference type="InterPro" id="IPR027469">
    <property type="entry name" value="Cation_efflux_TMD_sf"/>
</dbReference>
<dbReference type="InterPro" id="IPR002524">
    <property type="entry name" value="Cation_efflux"/>
</dbReference>
<dbReference type="GO" id="GO:0005385">
    <property type="term" value="F:zinc ion transmembrane transporter activity"/>
    <property type="evidence" value="ECO:0007669"/>
    <property type="project" value="TreeGrafter"/>
</dbReference>
<evidence type="ECO:0000256" key="3">
    <source>
        <dbReference type="ARBA" id="ARBA00022448"/>
    </source>
</evidence>
<dbReference type="InterPro" id="IPR058533">
    <property type="entry name" value="Cation_efflux_TM"/>
</dbReference>
<evidence type="ECO:0000256" key="7">
    <source>
        <dbReference type="ARBA" id="ARBA00023136"/>
    </source>
</evidence>
<dbReference type="Proteomes" id="UP000326877">
    <property type="component" value="Unassembled WGS sequence"/>
</dbReference>
<feature type="transmembrane region" description="Helical" evidence="8">
    <location>
        <begin position="79"/>
        <end position="101"/>
    </location>
</feature>
<dbReference type="SUPFAM" id="SSF161111">
    <property type="entry name" value="Cation efflux protein transmembrane domain-like"/>
    <property type="match status" value="1"/>
</dbReference>
<comment type="subcellular location">
    <subcellularLocation>
        <location evidence="1">Membrane</location>
        <topology evidence="1">Multi-pass membrane protein</topology>
    </subcellularLocation>
</comment>
<feature type="domain" description="Cation efflux protein transmembrane" evidence="9">
    <location>
        <begin position="12"/>
        <end position="255"/>
    </location>
</feature>
<keyword evidence="7 8" id="KW-0472">Membrane</keyword>
<name>A0A5N7CIZ1_PETAA</name>
<feature type="transmembrane region" description="Helical" evidence="8">
    <location>
        <begin position="12"/>
        <end position="31"/>
    </location>
</feature>
<reference evidence="11" key="1">
    <citation type="submission" date="2019-04" db="EMBL/GenBank/DDBJ databases">
        <title>Friends and foes A comparative genomics studyof 23 Aspergillus species from section Flavi.</title>
        <authorList>
            <consortium name="DOE Joint Genome Institute"/>
            <person name="Kjaerbolling I."/>
            <person name="Vesth T."/>
            <person name="Frisvad J.C."/>
            <person name="Nybo J.L."/>
            <person name="Theobald S."/>
            <person name="Kildgaard S."/>
            <person name="Isbrandt T."/>
            <person name="Kuo A."/>
            <person name="Sato A."/>
            <person name="Lyhne E.K."/>
            <person name="Kogle M.E."/>
            <person name="Wiebenga A."/>
            <person name="Kun R.S."/>
            <person name="Lubbers R.J."/>
            <person name="Makela M.R."/>
            <person name="Barry K."/>
            <person name="Chovatia M."/>
            <person name="Clum A."/>
            <person name="Daum C."/>
            <person name="Haridas S."/>
            <person name="He G."/>
            <person name="LaButti K."/>
            <person name="Lipzen A."/>
            <person name="Mondo S."/>
            <person name="Riley R."/>
            <person name="Salamov A."/>
            <person name="Simmons B.A."/>
            <person name="Magnuson J.K."/>
            <person name="Henrissat B."/>
            <person name="Mortensen U.H."/>
            <person name="Larsen T.O."/>
            <person name="Devries R.P."/>
            <person name="Grigoriev I.V."/>
            <person name="Machida M."/>
            <person name="Baker S.E."/>
            <person name="Andersen M.R."/>
        </authorList>
    </citation>
    <scope>NUCLEOTIDE SEQUENCE [LARGE SCALE GENOMIC DNA]</scope>
    <source>
        <strain evidence="11">IBT 14317</strain>
    </source>
</reference>
<proteinExistence type="inferred from homology"/>
<evidence type="ECO:0000256" key="5">
    <source>
        <dbReference type="ARBA" id="ARBA00022833"/>
    </source>
</evidence>
<dbReference type="InterPro" id="IPR027470">
    <property type="entry name" value="Cation_efflux_CTD"/>
</dbReference>
<comment type="similarity">
    <text evidence="2">Belongs to the cation diffusion facilitator (CDF) transporter (TC 2.A.4) family. SLC30A subfamily.</text>
</comment>
<dbReference type="SUPFAM" id="SSF160240">
    <property type="entry name" value="Cation efflux protein cytoplasmic domain-like"/>
    <property type="match status" value="1"/>
</dbReference>
<evidence type="ECO:0000256" key="2">
    <source>
        <dbReference type="ARBA" id="ARBA00008873"/>
    </source>
</evidence>
<dbReference type="NCBIfam" id="TIGR01297">
    <property type="entry name" value="CDF"/>
    <property type="match status" value="1"/>
</dbReference>
<evidence type="ECO:0000256" key="4">
    <source>
        <dbReference type="ARBA" id="ARBA00022692"/>
    </source>
</evidence>
<dbReference type="Pfam" id="PF01545">
    <property type="entry name" value="Cation_efflux"/>
    <property type="match status" value="1"/>
</dbReference>
<evidence type="ECO:0000259" key="9">
    <source>
        <dbReference type="Pfam" id="PF01545"/>
    </source>
</evidence>
<keyword evidence="4 8" id="KW-0812">Transmembrane</keyword>
<dbReference type="GO" id="GO:0006882">
    <property type="term" value="P:intracellular zinc ion homeostasis"/>
    <property type="evidence" value="ECO:0007669"/>
    <property type="project" value="TreeGrafter"/>
</dbReference>
<feature type="transmembrane region" description="Helical" evidence="8">
    <location>
        <begin position="37"/>
        <end position="58"/>
    </location>
</feature>
<dbReference type="EMBL" id="ML735225">
    <property type="protein sequence ID" value="KAE8394075.1"/>
    <property type="molecule type" value="Genomic_DNA"/>
</dbReference>
<dbReference type="OrthoDB" id="9944568at2759"/>
<keyword evidence="3" id="KW-0813">Transport</keyword>
<dbReference type="GO" id="GO:0016020">
    <property type="term" value="C:membrane"/>
    <property type="evidence" value="ECO:0007669"/>
    <property type="project" value="UniProtKB-SubCell"/>
</dbReference>
<dbReference type="InterPro" id="IPR036837">
    <property type="entry name" value="Cation_efflux_CTD_sf"/>
</dbReference>
<evidence type="ECO:0000313" key="11">
    <source>
        <dbReference type="EMBL" id="KAE8394075.1"/>
    </source>
</evidence>
<dbReference type="Pfam" id="PF16916">
    <property type="entry name" value="ZT_dimer"/>
    <property type="match status" value="1"/>
</dbReference>
<evidence type="ECO:0000256" key="6">
    <source>
        <dbReference type="ARBA" id="ARBA00022989"/>
    </source>
</evidence>
<dbReference type="Gene3D" id="1.20.1510.10">
    <property type="entry name" value="Cation efflux protein transmembrane domain"/>
    <property type="match status" value="1"/>
</dbReference>
<feature type="transmembrane region" description="Helical" evidence="8">
    <location>
        <begin position="229"/>
        <end position="247"/>
    </location>
</feature>
<organism evidence="11">
    <name type="scientific">Petromyces alliaceus</name>
    <name type="common">Aspergillus alliaceus</name>
    <dbReference type="NCBI Taxonomy" id="209559"/>
    <lineage>
        <taxon>Eukaryota</taxon>
        <taxon>Fungi</taxon>
        <taxon>Dikarya</taxon>
        <taxon>Ascomycota</taxon>
        <taxon>Pezizomycotina</taxon>
        <taxon>Eurotiomycetes</taxon>
        <taxon>Eurotiomycetidae</taxon>
        <taxon>Eurotiales</taxon>
        <taxon>Aspergillaceae</taxon>
        <taxon>Aspergillus</taxon>
        <taxon>Aspergillus subgen. Circumdati</taxon>
    </lineage>
</organism>
<protein>
    <submittedName>
        <fullName evidence="11">Cation efflux protein</fullName>
    </submittedName>
</protein>
<feature type="transmembrane region" description="Helical" evidence="8">
    <location>
        <begin position="195"/>
        <end position="217"/>
    </location>
</feature>
<dbReference type="PANTHER" id="PTHR45820:SF5">
    <property type="entry name" value="DIFFUSION FACILITATOR FAMILY METAL ION TRANSPORTER, PUTATIVE-RELATED"/>
    <property type="match status" value="1"/>
</dbReference>
<keyword evidence="6 8" id="KW-1133">Transmembrane helix</keyword>
<evidence type="ECO:0000256" key="8">
    <source>
        <dbReference type="SAM" id="Phobius"/>
    </source>
</evidence>
<evidence type="ECO:0000256" key="1">
    <source>
        <dbReference type="ARBA" id="ARBA00004141"/>
    </source>
</evidence>
<feature type="domain" description="Cation efflux protein cytoplasmic" evidence="10">
    <location>
        <begin position="264"/>
        <end position="333"/>
    </location>
</feature>